<comment type="similarity">
    <text evidence="1 2">Belongs to the UPF0301 (AlgH) family.</text>
</comment>
<dbReference type="Gene3D" id="3.40.1740.10">
    <property type="entry name" value="VC0467-like"/>
    <property type="match status" value="1"/>
</dbReference>
<keyword evidence="5" id="KW-1185">Reference proteome</keyword>
<comment type="caution">
    <text evidence="3">The sequence shown here is derived from an EMBL/GenBank/DDBJ whole genome shotgun (WGS) entry which is preliminary data.</text>
</comment>
<evidence type="ECO:0000256" key="2">
    <source>
        <dbReference type="HAMAP-Rule" id="MF_00758"/>
    </source>
</evidence>
<dbReference type="PANTHER" id="PTHR30327:SF1">
    <property type="entry name" value="UPF0301 PROTEIN YQGE"/>
    <property type="match status" value="1"/>
</dbReference>
<dbReference type="Proteomes" id="UP000651738">
    <property type="component" value="Unassembled WGS sequence"/>
</dbReference>
<dbReference type="HAMAP" id="MF_00758">
    <property type="entry name" value="UPF0301"/>
    <property type="match status" value="1"/>
</dbReference>
<dbReference type="Pfam" id="PF02622">
    <property type="entry name" value="DUF179"/>
    <property type="match status" value="1"/>
</dbReference>
<dbReference type="GO" id="GO:0005829">
    <property type="term" value="C:cytosol"/>
    <property type="evidence" value="ECO:0007669"/>
    <property type="project" value="TreeGrafter"/>
</dbReference>
<dbReference type="NCBIfam" id="NF001266">
    <property type="entry name" value="PRK00228.1-1"/>
    <property type="match status" value="1"/>
</dbReference>
<reference evidence="3 5" key="1">
    <citation type="submission" date="2019-07" db="EMBL/GenBank/DDBJ databases">
        <title>Whole genome shotgun sequence of Halomonas pacifica NBRC 102220.</title>
        <authorList>
            <person name="Hosoyama A."/>
            <person name="Uohara A."/>
            <person name="Ohji S."/>
            <person name="Ichikawa N."/>
        </authorList>
    </citation>
    <scope>NUCLEOTIDE SEQUENCE [LARGE SCALE GENOMIC DNA]</scope>
    <source>
        <strain evidence="3 5">NBRC 102220</strain>
    </source>
</reference>
<evidence type="ECO:0000313" key="5">
    <source>
        <dbReference type="Proteomes" id="UP000321275"/>
    </source>
</evidence>
<dbReference type="AlphaFoldDB" id="A0A510XAE2"/>
<reference evidence="4 6" key="2">
    <citation type="submission" date="2020-12" db="EMBL/GenBank/DDBJ databases">
        <title>Draft genome sequence of Halomonas pacifica strain CARE-V15.</title>
        <authorList>
            <person name="Vignesh N."/>
            <person name="Thabitha A."/>
            <person name="Saravanan R."/>
            <person name="Manigandan V."/>
        </authorList>
    </citation>
    <scope>NUCLEOTIDE SEQUENCE [LARGE SCALE GENOMIC DNA]</scope>
    <source>
        <strain evidence="4 6">CARE-V15</strain>
    </source>
</reference>
<dbReference type="SUPFAM" id="SSF143456">
    <property type="entry name" value="VC0467-like"/>
    <property type="match status" value="1"/>
</dbReference>
<gene>
    <name evidence="3" type="ORF">HPA02_19700</name>
    <name evidence="4" type="ORF">I7V36_14910</name>
</gene>
<organism evidence="3 5">
    <name type="scientific">Bisbaumannia pacifica</name>
    <dbReference type="NCBI Taxonomy" id="77098"/>
    <lineage>
        <taxon>Bacteria</taxon>
        <taxon>Pseudomonadati</taxon>
        <taxon>Pseudomonadota</taxon>
        <taxon>Gammaproteobacteria</taxon>
        <taxon>Oceanospirillales</taxon>
        <taxon>Halomonadaceae</taxon>
        <taxon>Bisbaumannia</taxon>
    </lineage>
</organism>
<dbReference type="OrthoDB" id="9807486at2"/>
<sequence length="185" mass="20061">MQSLKNHFLLAMPQLEDPNFAGSLSYLCDYDDNGTMGVIVNRPMEITLDALFDQLELGGDMPHHAEAPVYFGGPVHKDRGFILHRGSSADWDSSIQVTEDIALTTSLDMLKALAEGRGPSQFLVCLGCAGWEAGQLEDELKENSWLTVEGNADILFSVPPEQRLQAAAGALGVDLTLMSREAGHS</sequence>
<dbReference type="RefSeq" id="WP_146803032.1">
    <property type="nucleotide sequence ID" value="NZ_BJUK01000020.1"/>
</dbReference>
<dbReference type="InterPro" id="IPR003774">
    <property type="entry name" value="AlgH-like"/>
</dbReference>
<evidence type="ECO:0000313" key="3">
    <source>
        <dbReference type="EMBL" id="GEK47687.1"/>
    </source>
</evidence>
<protein>
    <recommendedName>
        <fullName evidence="2">UPF0301 protein HPA02_19700</fullName>
    </recommendedName>
</protein>
<evidence type="ECO:0000313" key="4">
    <source>
        <dbReference type="EMBL" id="MBH8581389.1"/>
    </source>
</evidence>
<evidence type="ECO:0000313" key="6">
    <source>
        <dbReference type="Proteomes" id="UP000651738"/>
    </source>
</evidence>
<evidence type="ECO:0000256" key="1">
    <source>
        <dbReference type="ARBA" id="ARBA00009600"/>
    </source>
</evidence>
<proteinExistence type="inferred from homology"/>
<dbReference type="EMBL" id="JAEDAF010000015">
    <property type="protein sequence ID" value="MBH8581389.1"/>
    <property type="molecule type" value="Genomic_DNA"/>
</dbReference>
<dbReference type="Proteomes" id="UP000321275">
    <property type="component" value="Unassembled WGS sequence"/>
</dbReference>
<dbReference type="EMBL" id="BJUK01000020">
    <property type="protein sequence ID" value="GEK47687.1"/>
    <property type="molecule type" value="Genomic_DNA"/>
</dbReference>
<dbReference type="PANTHER" id="PTHR30327">
    <property type="entry name" value="UNCHARACTERIZED PROTEIN YQGE"/>
    <property type="match status" value="1"/>
</dbReference>
<name>A0A510XAE2_9GAMM</name>
<accession>A0A510XAE2</accession>